<gene>
    <name evidence="12" type="ORF">MN116_006448</name>
</gene>
<organism evidence="12 13">
    <name type="scientific">Schistosoma mekongi</name>
    <name type="common">Parasitic worm</name>
    <dbReference type="NCBI Taxonomy" id="38744"/>
    <lineage>
        <taxon>Eukaryota</taxon>
        <taxon>Metazoa</taxon>
        <taxon>Spiralia</taxon>
        <taxon>Lophotrochozoa</taxon>
        <taxon>Platyhelminthes</taxon>
        <taxon>Trematoda</taxon>
        <taxon>Digenea</taxon>
        <taxon>Strigeidida</taxon>
        <taxon>Schistosomatoidea</taxon>
        <taxon>Schistosomatidae</taxon>
        <taxon>Schistosoma</taxon>
    </lineage>
</organism>
<dbReference type="InterPro" id="IPR002126">
    <property type="entry name" value="Cadherin-like_dom"/>
</dbReference>
<dbReference type="EMBL" id="JALJAT010000004">
    <property type="protein sequence ID" value="KAK4470942.1"/>
    <property type="molecule type" value="Genomic_DNA"/>
</dbReference>
<evidence type="ECO:0000256" key="7">
    <source>
        <dbReference type="ARBA" id="ARBA00023180"/>
    </source>
</evidence>
<evidence type="ECO:0000256" key="1">
    <source>
        <dbReference type="ARBA" id="ARBA00004167"/>
    </source>
</evidence>
<feature type="domain" description="Cadherin" evidence="11">
    <location>
        <begin position="857"/>
        <end position="972"/>
    </location>
</feature>
<reference evidence="12" key="1">
    <citation type="submission" date="2022-04" db="EMBL/GenBank/DDBJ databases">
        <authorList>
            <person name="Xu L."/>
            <person name="Lv Z."/>
        </authorList>
    </citation>
    <scope>NUCLEOTIDE SEQUENCE</scope>
    <source>
        <strain evidence="12">LV_2022a</strain>
    </source>
</reference>
<keyword evidence="6 10" id="KW-0472">Membrane</keyword>
<evidence type="ECO:0000256" key="4">
    <source>
        <dbReference type="ARBA" id="ARBA00022837"/>
    </source>
</evidence>
<dbReference type="Gene3D" id="2.60.40.60">
    <property type="entry name" value="Cadherins"/>
    <property type="match status" value="7"/>
</dbReference>
<feature type="coiled-coil region" evidence="9">
    <location>
        <begin position="1156"/>
        <end position="1186"/>
    </location>
</feature>
<dbReference type="PROSITE" id="PS00232">
    <property type="entry name" value="CADHERIN_1"/>
    <property type="match status" value="4"/>
</dbReference>
<feature type="transmembrane region" description="Helical" evidence="10">
    <location>
        <begin position="12"/>
        <end position="29"/>
    </location>
</feature>
<dbReference type="InterPro" id="IPR050174">
    <property type="entry name" value="Protocadherin/Cadherin-CA"/>
</dbReference>
<dbReference type="PANTHER" id="PTHR24028:SF146">
    <property type="entry name" value="CADHERIN 96CB, ISOFORM D-RELATED"/>
    <property type="match status" value="1"/>
</dbReference>
<keyword evidence="2 10" id="KW-0812">Transmembrane</keyword>
<evidence type="ECO:0000259" key="11">
    <source>
        <dbReference type="PROSITE" id="PS50268"/>
    </source>
</evidence>
<comment type="subcellular location">
    <subcellularLocation>
        <location evidence="1">Membrane</location>
        <topology evidence="1">Single-pass membrane protein</topology>
    </subcellularLocation>
</comment>
<proteinExistence type="predicted"/>
<keyword evidence="5 10" id="KW-1133">Transmembrane helix</keyword>
<evidence type="ECO:0000256" key="8">
    <source>
        <dbReference type="PROSITE-ProRule" id="PRU00043"/>
    </source>
</evidence>
<evidence type="ECO:0000256" key="9">
    <source>
        <dbReference type="SAM" id="Coils"/>
    </source>
</evidence>
<keyword evidence="9" id="KW-0175">Coiled coil</keyword>
<comment type="caution">
    <text evidence="12">The sequence shown here is derived from an EMBL/GenBank/DDBJ whole genome shotgun (WGS) entry which is preliminary data.</text>
</comment>
<dbReference type="GO" id="GO:0007156">
    <property type="term" value="P:homophilic cell adhesion via plasma membrane adhesion molecules"/>
    <property type="evidence" value="ECO:0007669"/>
    <property type="project" value="InterPro"/>
</dbReference>
<feature type="transmembrane region" description="Helical" evidence="10">
    <location>
        <begin position="1190"/>
        <end position="1214"/>
    </location>
</feature>
<dbReference type="SMART" id="SM00112">
    <property type="entry name" value="CA"/>
    <property type="match status" value="5"/>
</dbReference>
<dbReference type="GO" id="GO:0005886">
    <property type="term" value="C:plasma membrane"/>
    <property type="evidence" value="ECO:0007669"/>
    <property type="project" value="InterPro"/>
</dbReference>
<evidence type="ECO:0000256" key="3">
    <source>
        <dbReference type="ARBA" id="ARBA00022737"/>
    </source>
</evidence>
<dbReference type="InterPro" id="IPR015919">
    <property type="entry name" value="Cadherin-like_sf"/>
</dbReference>
<evidence type="ECO:0000256" key="6">
    <source>
        <dbReference type="ARBA" id="ARBA00023136"/>
    </source>
</evidence>
<feature type="domain" description="Cadherin" evidence="11">
    <location>
        <begin position="556"/>
        <end position="666"/>
    </location>
</feature>
<feature type="domain" description="Cadherin" evidence="11">
    <location>
        <begin position="393"/>
        <end position="506"/>
    </location>
</feature>
<protein>
    <recommendedName>
        <fullName evidence="11">Cadherin domain-containing protein</fullName>
    </recommendedName>
</protein>
<evidence type="ECO:0000313" key="12">
    <source>
        <dbReference type="EMBL" id="KAK4470942.1"/>
    </source>
</evidence>
<dbReference type="SUPFAM" id="SSF49313">
    <property type="entry name" value="Cadherin-like"/>
    <property type="match status" value="6"/>
</dbReference>
<keyword evidence="7" id="KW-0325">Glycoprotein</keyword>
<reference evidence="12" key="2">
    <citation type="journal article" date="2023" name="Infect Dis Poverty">
        <title>Chromosome-scale genome of the human blood fluke Schistosoma mekongi and its implications for public health.</title>
        <authorList>
            <person name="Zhou M."/>
            <person name="Xu L."/>
            <person name="Xu D."/>
            <person name="Chen W."/>
            <person name="Khan J."/>
            <person name="Hu Y."/>
            <person name="Huang H."/>
            <person name="Wei H."/>
            <person name="Zhang Y."/>
            <person name="Chusongsang P."/>
            <person name="Tanasarnprasert K."/>
            <person name="Hu X."/>
            <person name="Limpanont Y."/>
            <person name="Lv Z."/>
        </authorList>
    </citation>
    <scope>NUCLEOTIDE SEQUENCE</scope>
    <source>
        <strain evidence="12">LV_2022a</strain>
    </source>
</reference>
<sequence length="1403" mass="162890">MELWRQNAKNYILFHFLLINYYLLVYHFINVIGLCFKQTGSIAISYQITEESIIPMIIGNLKKDLCIDQYSIEEFDNFNKQHEFILFPTSQPFYEYFNIKNEILSNHNEQYLILRKTIDREILCSIINTKTNLLKSTLNQQFYTDTYIHQQHTNDDDDDNNNNNRLCNCHDLLGWCSIHLHLALIPYHNNNVSYDQQQSLTTTLSYIDTVKQMSTIQSTDYLLNYINRMQFFIIELQIIDINDNIPIFNPSNYKIIISESDKPGLLFRLPSAIDNDLGSNSMLTYEIITINAINQYNITQQLYSINNHNSNYSQQFLLIHEINPQSSITSQSINYLEINKLYLKLIKPLDREIYHFYNINIIAIDKGIVKQNTGTLNLLIHVGDINDEYPIFDKIHYVFHITENLLPGSIIGKVHANDIDIGNNSLIKYTIKEIKSFFIINNQYNIDLFYIDSITGEIKLNTLIDREIFSQIILIIEAKDNGQPSKSSLTSVTIIIHDINDNNPIINLWGYKGILNTTGLTTTTTTNNNNNNNNNNVIPLHLLSSYNSLIPIHLWISEYLLPRSIIAILKVNDIDEGVNGTVECILNHSYFQLQLEIIPINNNNNNKDTNNSKSYYLLSLESLDYELQTMHYLTILCYDLGLPLAKTSTIHLNIHIHDENDNEPKFLQPEIYSPIKWLNQQKFQLNTHNINNNNNNISNILNFHKLLLKHQLLPLDISIPETCSINTIIMKFPILDIDSGINSLINYKLYLINQYVLHDHSNNNTNNVHITNDNNDNFIEINNTTGEITICKSLKLIPDYIKFLYEIHVNDCGIPKHTIRLYITIQITIVNLYPPNIQLFYMNPINTTLYEIHKSSINKKYEMVIYENQPINTIIGKIIGLDKDRGEAGRVTFKIIQNLIKTCIGSYKKVNDLILINSVNGIITITKSIDREIDGNLILMTLLVQDHGIPLYTTTVNIDIKILDINDNPPRFLLPIRSCRQSDINNNNNNNNNQSDNINDKLTCNTINMYSLEHYSNQIFNLTMLLPKKLHNHYLYPFAQFKAIDYDIDMNALITYHLNENCSHSNKMNKYSFNQLFVIDEYSGCLSCIIHQLHNDNIQSTYTFCIIAKDHGEFIQYHSIIEANVNIQLQINQTIIFMNYSIKSIEQLIKTKMSLGHYYNEKIQQLEQQQQQQEQQKQQEQQHQHTLTPVIRTLLCITTTIGGLMIIIVGILSIKQPKWLLRNLCKRNSNEAAKVELLRFHEVHNQIEVKRNVKHKSNEMKIYDIELERNQNYPLLLCSNTDTSPTNAIVTQTHSEPVQIHLPQDYCIEHNNSTNCSDGLLTYCSHSQCQQSQHRSNHNLHSIDLPPVFLHIIRTCDMLDDTKLIKPIIETTTTTEHIVDSKEMKCIYCNEKTLDTNWNQNIV</sequence>
<evidence type="ECO:0000256" key="10">
    <source>
        <dbReference type="SAM" id="Phobius"/>
    </source>
</evidence>
<dbReference type="GO" id="GO:0005509">
    <property type="term" value="F:calcium ion binding"/>
    <property type="evidence" value="ECO:0007669"/>
    <property type="project" value="UniProtKB-UniRule"/>
</dbReference>
<evidence type="ECO:0000313" key="13">
    <source>
        <dbReference type="Proteomes" id="UP001292079"/>
    </source>
</evidence>
<dbReference type="CDD" id="cd11304">
    <property type="entry name" value="Cadherin_repeat"/>
    <property type="match status" value="6"/>
</dbReference>
<evidence type="ECO:0000256" key="5">
    <source>
        <dbReference type="ARBA" id="ARBA00022989"/>
    </source>
</evidence>
<name>A0AAE1ZBV3_SCHME</name>
<dbReference type="PANTHER" id="PTHR24028">
    <property type="entry name" value="CADHERIN-87A"/>
    <property type="match status" value="1"/>
</dbReference>
<dbReference type="Proteomes" id="UP001292079">
    <property type="component" value="Unassembled WGS sequence"/>
</dbReference>
<accession>A0AAE1ZBV3</accession>
<keyword evidence="3" id="KW-0677">Repeat</keyword>
<dbReference type="FunFam" id="2.60.40.60:FF:000020">
    <property type="entry name" value="Dachsous cadherin-related 1b"/>
    <property type="match status" value="1"/>
</dbReference>
<dbReference type="Pfam" id="PF00028">
    <property type="entry name" value="Cadherin"/>
    <property type="match status" value="2"/>
</dbReference>
<keyword evidence="4 8" id="KW-0106">Calcium</keyword>
<feature type="domain" description="Cadherin" evidence="11">
    <location>
        <begin position="249"/>
        <end position="392"/>
    </location>
</feature>
<dbReference type="InterPro" id="IPR020894">
    <property type="entry name" value="Cadherin_CS"/>
</dbReference>
<keyword evidence="13" id="KW-1185">Reference proteome</keyword>
<feature type="domain" description="Cadherin" evidence="11">
    <location>
        <begin position="711"/>
        <end position="837"/>
    </location>
</feature>
<dbReference type="PROSITE" id="PS50268">
    <property type="entry name" value="CADHERIN_2"/>
    <property type="match status" value="5"/>
</dbReference>
<evidence type="ECO:0000256" key="2">
    <source>
        <dbReference type="ARBA" id="ARBA00022692"/>
    </source>
</evidence>
<dbReference type="PRINTS" id="PR00205">
    <property type="entry name" value="CADHERIN"/>
</dbReference>